<dbReference type="AlphaFoldDB" id="A0A645H325"/>
<accession>A0A645H325</accession>
<comment type="caution">
    <text evidence="4">The sequence shown here is derived from an EMBL/GenBank/DDBJ whole genome shotgun (WGS) entry which is preliminary data.</text>
</comment>
<reference evidence="4" key="1">
    <citation type="submission" date="2019-08" db="EMBL/GenBank/DDBJ databases">
        <authorList>
            <person name="Kucharzyk K."/>
            <person name="Murdoch R.W."/>
            <person name="Higgins S."/>
            <person name="Loffler F."/>
        </authorList>
    </citation>
    <scope>NUCLEOTIDE SEQUENCE</scope>
</reference>
<dbReference type="Gene3D" id="3.40.630.30">
    <property type="match status" value="1"/>
</dbReference>
<protein>
    <recommendedName>
        <fullName evidence="3">N-acetyltransferase domain-containing protein</fullName>
    </recommendedName>
</protein>
<dbReference type="InterPro" id="IPR050832">
    <property type="entry name" value="Bact_Acetyltransf"/>
</dbReference>
<dbReference type="GO" id="GO:0016747">
    <property type="term" value="F:acyltransferase activity, transferring groups other than amino-acyl groups"/>
    <property type="evidence" value="ECO:0007669"/>
    <property type="project" value="InterPro"/>
</dbReference>
<dbReference type="PROSITE" id="PS51186">
    <property type="entry name" value="GNAT"/>
    <property type="match status" value="1"/>
</dbReference>
<keyword evidence="1" id="KW-0808">Transferase</keyword>
<dbReference type="SUPFAM" id="SSF55729">
    <property type="entry name" value="Acyl-CoA N-acyltransferases (Nat)"/>
    <property type="match status" value="1"/>
</dbReference>
<name>A0A645H325_9ZZZZ</name>
<proteinExistence type="predicted"/>
<organism evidence="4">
    <name type="scientific">bioreactor metagenome</name>
    <dbReference type="NCBI Taxonomy" id="1076179"/>
    <lineage>
        <taxon>unclassified sequences</taxon>
        <taxon>metagenomes</taxon>
        <taxon>ecological metagenomes</taxon>
    </lineage>
</organism>
<sequence length="170" mass="19117">MTIKKIQVVPAEEKYIDDIYAITQEAFSKYAFDLGRPDLVMALKETADDIRRDIAHKHVFVALLDSQPVGSIRYELKHGIGYISRFGVKLTAQSCGIGHALIQAVVDDCRANNIPAIALHTSSKMSSLIRFYYGHGFYIRTTSTDRGYVRALLIKELQPDFEPDIEALKP</sequence>
<keyword evidence="2" id="KW-0012">Acyltransferase</keyword>
<gene>
    <name evidence="4" type="ORF">SDC9_180922</name>
</gene>
<dbReference type="CDD" id="cd04301">
    <property type="entry name" value="NAT_SF"/>
    <property type="match status" value="1"/>
</dbReference>
<evidence type="ECO:0000256" key="1">
    <source>
        <dbReference type="ARBA" id="ARBA00022679"/>
    </source>
</evidence>
<evidence type="ECO:0000313" key="4">
    <source>
        <dbReference type="EMBL" id="MPN33435.1"/>
    </source>
</evidence>
<dbReference type="PANTHER" id="PTHR43877:SF2">
    <property type="entry name" value="AMINOALKYLPHOSPHONATE N-ACETYLTRANSFERASE-RELATED"/>
    <property type="match status" value="1"/>
</dbReference>
<evidence type="ECO:0000259" key="3">
    <source>
        <dbReference type="PROSITE" id="PS51186"/>
    </source>
</evidence>
<evidence type="ECO:0000256" key="2">
    <source>
        <dbReference type="ARBA" id="ARBA00023315"/>
    </source>
</evidence>
<dbReference type="EMBL" id="VSSQ01085942">
    <property type="protein sequence ID" value="MPN33435.1"/>
    <property type="molecule type" value="Genomic_DNA"/>
</dbReference>
<dbReference type="Pfam" id="PF00583">
    <property type="entry name" value="Acetyltransf_1"/>
    <property type="match status" value="1"/>
</dbReference>
<feature type="domain" description="N-acetyltransferase" evidence="3">
    <location>
        <begin position="6"/>
        <end position="158"/>
    </location>
</feature>
<dbReference type="InterPro" id="IPR000182">
    <property type="entry name" value="GNAT_dom"/>
</dbReference>
<dbReference type="PANTHER" id="PTHR43877">
    <property type="entry name" value="AMINOALKYLPHOSPHONATE N-ACETYLTRANSFERASE-RELATED-RELATED"/>
    <property type="match status" value="1"/>
</dbReference>
<dbReference type="InterPro" id="IPR016181">
    <property type="entry name" value="Acyl_CoA_acyltransferase"/>
</dbReference>